<proteinExistence type="predicted"/>
<dbReference type="OrthoDB" id="8058917at2759"/>
<comment type="caution">
    <text evidence="1">The sequence shown here is derived from an EMBL/GenBank/DDBJ whole genome shotgun (WGS) entry which is preliminary data.</text>
</comment>
<name>A0A4Y2MQM4_ARAVE</name>
<organism evidence="1 2">
    <name type="scientific">Araneus ventricosus</name>
    <name type="common">Orbweaver spider</name>
    <name type="synonym">Epeira ventricosa</name>
    <dbReference type="NCBI Taxonomy" id="182803"/>
    <lineage>
        <taxon>Eukaryota</taxon>
        <taxon>Metazoa</taxon>
        <taxon>Ecdysozoa</taxon>
        <taxon>Arthropoda</taxon>
        <taxon>Chelicerata</taxon>
        <taxon>Arachnida</taxon>
        <taxon>Araneae</taxon>
        <taxon>Araneomorphae</taxon>
        <taxon>Entelegynae</taxon>
        <taxon>Araneoidea</taxon>
        <taxon>Araneidae</taxon>
        <taxon>Araneus</taxon>
    </lineage>
</organism>
<keyword evidence="2" id="KW-1185">Reference proteome</keyword>
<evidence type="ECO:0000313" key="2">
    <source>
        <dbReference type="Proteomes" id="UP000499080"/>
    </source>
</evidence>
<gene>
    <name evidence="1" type="ORF">AVEN_185861_1</name>
</gene>
<dbReference type="Proteomes" id="UP000499080">
    <property type="component" value="Unassembled WGS sequence"/>
</dbReference>
<evidence type="ECO:0000313" key="1">
    <source>
        <dbReference type="EMBL" id="GBN28650.1"/>
    </source>
</evidence>
<dbReference type="AlphaFoldDB" id="A0A4Y2MQM4"/>
<dbReference type="EMBL" id="BGPR01007671">
    <property type="protein sequence ID" value="GBN28650.1"/>
    <property type="molecule type" value="Genomic_DNA"/>
</dbReference>
<accession>A0A4Y2MQM4</accession>
<reference evidence="1 2" key="1">
    <citation type="journal article" date="2019" name="Sci. Rep.">
        <title>Orb-weaving spider Araneus ventricosus genome elucidates the spidroin gene catalogue.</title>
        <authorList>
            <person name="Kono N."/>
            <person name="Nakamura H."/>
            <person name="Ohtoshi R."/>
            <person name="Moran D.A.P."/>
            <person name="Shinohara A."/>
            <person name="Yoshida Y."/>
            <person name="Fujiwara M."/>
            <person name="Mori M."/>
            <person name="Tomita M."/>
            <person name="Arakawa K."/>
        </authorList>
    </citation>
    <scope>NUCLEOTIDE SEQUENCE [LARGE SCALE GENOMIC DNA]</scope>
</reference>
<protein>
    <submittedName>
        <fullName evidence="1">Uncharacterized protein</fullName>
    </submittedName>
</protein>
<sequence>MIKELNYVELNSTWDKQEMREPMNLHSSQPKKYTWISIFFDSEAQVKTKLKKKKLWTFGRKDRLTLQKVELRGNFFDKVDLKRLKGDFFLNQIFTAHGIFKTYQNRFFGKSEECNCEADKEDAQHLLLECWDLET</sequence>